<organism evidence="1 2">
    <name type="scientific">Marasmius oreades</name>
    <name type="common">fairy-ring Marasmius</name>
    <dbReference type="NCBI Taxonomy" id="181124"/>
    <lineage>
        <taxon>Eukaryota</taxon>
        <taxon>Fungi</taxon>
        <taxon>Dikarya</taxon>
        <taxon>Basidiomycota</taxon>
        <taxon>Agaricomycotina</taxon>
        <taxon>Agaricomycetes</taxon>
        <taxon>Agaricomycetidae</taxon>
        <taxon>Agaricales</taxon>
        <taxon>Marasmiineae</taxon>
        <taxon>Marasmiaceae</taxon>
        <taxon>Marasmius</taxon>
    </lineage>
</organism>
<comment type="caution">
    <text evidence="1">The sequence shown here is derived from an EMBL/GenBank/DDBJ whole genome shotgun (WGS) entry which is preliminary data.</text>
</comment>
<dbReference type="RefSeq" id="XP_043012186.1">
    <property type="nucleotide sequence ID" value="XM_043151093.1"/>
</dbReference>
<reference evidence="1" key="1">
    <citation type="journal article" date="2021" name="Genome Biol. Evol.">
        <title>The assembled and annotated genome of the fairy-ring fungus Marasmius oreades.</title>
        <authorList>
            <person name="Hiltunen M."/>
            <person name="Ament-Velasquez S.L."/>
            <person name="Johannesson H."/>
        </authorList>
    </citation>
    <scope>NUCLEOTIDE SEQUENCE</scope>
    <source>
        <strain evidence="1">03SP1</strain>
    </source>
</reference>
<dbReference type="EMBL" id="CM032183">
    <property type="protein sequence ID" value="KAG7095716.1"/>
    <property type="molecule type" value="Genomic_DNA"/>
</dbReference>
<gene>
    <name evidence="1" type="ORF">E1B28_006429</name>
</gene>
<protein>
    <submittedName>
        <fullName evidence="1">Uncharacterized protein</fullName>
    </submittedName>
</protein>
<evidence type="ECO:0000313" key="1">
    <source>
        <dbReference type="EMBL" id="KAG7095716.1"/>
    </source>
</evidence>
<dbReference type="KEGG" id="more:E1B28_006429"/>
<dbReference type="GeneID" id="66075505"/>
<accession>A0A9P7UW58</accession>
<proteinExistence type="predicted"/>
<sequence length="93" mass="10381">MSFSVPFMKPMETIQEIRIRTEIGIRFGGNENETIVFSMKSFRNLEQFIIETLNGFIPTNDDDARSKGNGGVGGEGGNLRLDYTAAEYMVIVP</sequence>
<dbReference type="AlphaFoldDB" id="A0A9P7UW58"/>
<dbReference type="Proteomes" id="UP001049176">
    <property type="component" value="Chromosome 3"/>
</dbReference>
<name>A0A9P7UW58_9AGAR</name>
<keyword evidence="2" id="KW-1185">Reference proteome</keyword>
<evidence type="ECO:0000313" key="2">
    <source>
        <dbReference type="Proteomes" id="UP001049176"/>
    </source>
</evidence>